<proteinExistence type="predicted"/>
<evidence type="ECO:0000256" key="1">
    <source>
        <dbReference type="SAM" id="MobiDB-lite"/>
    </source>
</evidence>
<reference evidence="2" key="1">
    <citation type="submission" date="2018-02" db="EMBL/GenBank/DDBJ databases">
        <title>Rhizophora mucronata_Transcriptome.</title>
        <authorList>
            <person name="Meera S.P."/>
            <person name="Sreeshan A."/>
            <person name="Augustine A."/>
        </authorList>
    </citation>
    <scope>NUCLEOTIDE SEQUENCE</scope>
    <source>
        <tissue evidence="2">Leaf</tissue>
    </source>
</reference>
<name>A0A2P2Q0S0_RHIMU</name>
<dbReference type="EMBL" id="GGEC01080090">
    <property type="protein sequence ID" value="MBX60574.1"/>
    <property type="molecule type" value="Transcribed_RNA"/>
</dbReference>
<evidence type="ECO:0000313" key="2">
    <source>
        <dbReference type="EMBL" id="MBX60574.1"/>
    </source>
</evidence>
<sequence>MDDVRDQFPKRQISSGSSHWCQKLKMR</sequence>
<feature type="region of interest" description="Disordered" evidence="1">
    <location>
        <begin position="1"/>
        <end position="27"/>
    </location>
</feature>
<protein>
    <submittedName>
        <fullName evidence="2">Uncharacterized protein</fullName>
    </submittedName>
</protein>
<organism evidence="2">
    <name type="scientific">Rhizophora mucronata</name>
    <name type="common">Asiatic mangrove</name>
    <dbReference type="NCBI Taxonomy" id="61149"/>
    <lineage>
        <taxon>Eukaryota</taxon>
        <taxon>Viridiplantae</taxon>
        <taxon>Streptophyta</taxon>
        <taxon>Embryophyta</taxon>
        <taxon>Tracheophyta</taxon>
        <taxon>Spermatophyta</taxon>
        <taxon>Magnoliopsida</taxon>
        <taxon>eudicotyledons</taxon>
        <taxon>Gunneridae</taxon>
        <taxon>Pentapetalae</taxon>
        <taxon>rosids</taxon>
        <taxon>fabids</taxon>
        <taxon>Malpighiales</taxon>
        <taxon>Rhizophoraceae</taxon>
        <taxon>Rhizophora</taxon>
    </lineage>
</organism>
<accession>A0A2P2Q0S0</accession>
<dbReference type="AlphaFoldDB" id="A0A2P2Q0S0"/>